<reference evidence="1 2" key="1">
    <citation type="journal article" date="2018" name="Mol. Biol. Evol.">
        <title>Broad Genomic Sampling Reveals a Smut Pathogenic Ancestry of the Fungal Clade Ustilaginomycotina.</title>
        <authorList>
            <person name="Kijpornyongpan T."/>
            <person name="Mondo S.J."/>
            <person name="Barry K."/>
            <person name="Sandor L."/>
            <person name="Lee J."/>
            <person name="Lipzen A."/>
            <person name="Pangilinan J."/>
            <person name="LaButti K."/>
            <person name="Hainaut M."/>
            <person name="Henrissat B."/>
            <person name="Grigoriev I.V."/>
            <person name="Spatafora J.W."/>
            <person name="Aime M.C."/>
        </authorList>
    </citation>
    <scope>NUCLEOTIDE SEQUENCE [LARGE SCALE GENOMIC DNA]</scope>
    <source>
        <strain evidence="1 2">MCA 4718</strain>
    </source>
</reference>
<dbReference type="EMBL" id="KZ819321">
    <property type="protein sequence ID" value="PWN23788.1"/>
    <property type="molecule type" value="Genomic_DNA"/>
</dbReference>
<gene>
    <name evidence="1" type="ORF">BCV69DRAFT_10349</name>
</gene>
<dbReference type="GeneID" id="37010759"/>
<dbReference type="AlphaFoldDB" id="A0A316UFS1"/>
<dbReference type="RefSeq" id="XP_025350948.1">
    <property type="nucleotide sequence ID" value="XM_025489025.1"/>
</dbReference>
<evidence type="ECO:0000313" key="1">
    <source>
        <dbReference type="EMBL" id="PWN23788.1"/>
    </source>
</evidence>
<dbReference type="OrthoDB" id="10687238at2759"/>
<keyword evidence="2" id="KW-1185">Reference proteome</keyword>
<name>A0A316UFS1_9BASI</name>
<protein>
    <submittedName>
        <fullName evidence="1">Uncharacterized protein</fullName>
    </submittedName>
</protein>
<sequence>MPEVRGRFLVSVFNGKSSYEAEWVQAARRVATGLFNSLEAIQTGGEARLAAWEEGRDRVRQTARPRVVRNDMTHEEIAGELLKVMLSPYSFRDVTGLEVALSNASVDRLDPQGHHTLRNSRIVSRGVNLFRTDALDDRFLVEVLKRWKGQPFSSLFDESFTSSHPPTIATTTTTTTTTTTIWSNSAWDPLVRRTFQRLPSSKRTL</sequence>
<evidence type="ECO:0000313" key="2">
    <source>
        <dbReference type="Proteomes" id="UP000245942"/>
    </source>
</evidence>
<organism evidence="1 2">
    <name type="scientific">Pseudomicrostroma glucosiphilum</name>
    <dbReference type="NCBI Taxonomy" id="1684307"/>
    <lineage>
        <taxon>Eukaryota</taxon>
        <taxon>Fungi</taxon>
        <taxon>Dikarya</taxon>
        <taxon>Basidiomycota</taxon>
        <taxon>Ustilaginomycotina</taxon>
        <taxon>Exobasidiomycetes</taxon>
        <taxon>Microstromatales</taxon>
        <taxon>Microstromatales incertae sedis</taxon>
        <taxon>Pseudomicrostroma</taxon>
    </lineage>
</organism>
<dbReference type="Proteomes" id="UP000245942">
    <property type="component" value="Unassembled WGS sequence"/>
</dbReference>
<proteinExistence type="predicted"/>
<accession>A0A316UFS1</accession>